<evidence type="ECO:0000313" key="4">
    <source>
        <dbReference type="Proteomes" id="UP000422989"/>
    </source>
</evidence>
<dbReference type="KEGG" id="moj:D7D94_00785"/>
<sequence>MTRRERDARRAAASGAGPTREPPGRNPGASGAFALFGEVLLTGVLVTGAGILVVTLPAALAAGSRHLRRYVAAEDSSLRAFWNDFRRALLPSGILVGLVSAVIAAVLAADILLATTSALPGGEVIGVVGAVLAAVVAGALLAAAGAWRPETGWLAAIRSLPGSAARDIPGALYLVVAACFVALATWMLIPLIVPALGCAALAVVAVPERPRRTH</sequence>
<feature type="transmembrane region" description="Helical" evidence="2">
    <location>
        <begin position="88"/>
        <end position="112"/>
    </location>
</feature>
<dbReference type="EMBL" id="CP032550">
    <property type="protein sequence ID" value="QGU26389.1"/>
    <property type="molecule type" value="Genomic_DNA"/>
</dbReference>
<feature type="compositionally biased region" description="Basic and acidic residues" evidence="1">
    <location>
        <begin position="1"/>
        <end position="10"/>
    </location>
</feature>
<evidence type="ECO:0000256" key="2">
    <source>
        <dbReference type="SAM" id="Phobius"/>
    </source>
</evidence>
<dbReference type="OrthoDB" id="3683589at2"/>
<organism evidence="3 4">
    <name type="scientific">Microbacterium oryzae</name>
    <dbReference type="NCBI Taxonomy" id="743009"/>
    <lineage>
        <taxon>Bacteria</taxon>
        <taxon>Bacillati</taxon>
        <taxon>Actinomycetota</taxon>
        <taxon>Actinomycetes</taxon>
        <taxon>Micrococcales</taxon>
        <taxon>Microbacteriaceae</taxon>
        <taxon>Microbacterium</taxon>
    </lineage>
</organism>
<reference evidence="3 4" key="1">
    <citation type="submission" date="2018-09" db="EMBL/GenBank/DDBJ databases">
        <title>Whole genome sequencing of Microbacterium oryzae strain MB-10T.</title>
        <authorList>
            <person name="Das S.K."/>
        </authorList>
    </citation>
    <scope>NUCLEOTIDE SEQUENCE [LARGE SCALE GENOMIC DNA]</scope>
    <source>
        <strain evidence="3 4">MB-10</strain>
    </source>
</reference>
<dbReference type="AlphaFoldDB" id="A0A6I6DXN4"/>
<evidence type="ECO:0000313" key="3">
    <source>
        <dbReference type="EMBL" id="QGU26389.1"/>
    </source>
</evidence>
<keyword evidence="2" id="KW-0812">Transmembrane</keyword>
<keyword evidence="2" id="KW-0472">Membrane</keyword>
<dbReference type="RefSeq" id="WP_156240781.1">
    <property type="nucleotide sequence ID" value="NZ_BAAAZL010000002.1"/>
</dbReference>
<dbReference type="Proteomes" id="UP000422989">
    <property type="component" value="Chromosome"/>
</dbReference>
<gene>
    <name evidence="3" type="ORF">D7D94_00785</name>
</gene>
<evidence type="ECO:0000256" key="1">
    <source>
        <dbReference type="SAM" id="MobiDB-lite"/>
    </source>
</evidence>
<accession>A0A6I6DXN4</accession>
<feature type="transmembrane region" description="Helical" evidence="2">
    <location>
        <begin position="33"/>
        <end position="60"/>
    </location>
</feature>
<feature type="transmembrane region" description="Helical" evidence="2">
    <location>
        <begin position="171"/>
        <end position="204"/>
    </location>
</feature>
<keyword evidence="4" id="KW-1185">Reference proteome</keyword>
<proteinExistence type="predicted"/>
<protein>
    <submittedName>
        <fullName evidence="3">DUF624 domain-containing protein</fullName>
    </submittedName>
</protein>
<keyword evidence="2" id="KW-1133">Transmembrane helix</keyword>
<feature type="transmembrane region" description="Helical" evidence="2">
    <location>
        <begin position="124"/>
        <end position="147"/>
    </location>
</feature>
<feature type="region of interest" description="Disordered" evidence="1">
    <location>
        <begin position="1"/>
        <end position="27"/>
    </location>
</feature>
<name>A0A6I6DXN4_9MICO</name>